<evidence type="ECO:0000313" key="2">
    <source>
        <dbReference type="Proteomes" id="UP001497680"/>
    </source>
</evidence>
<keyword evidence="2" id="KW-1185">Reference proteome</keyword>
<proteinExistence type="predicted"/>
<name>A0ACC0D2Q2_9PEZI</name>
<dbReference type="Proteomes" id="UP001497680">
    <property type="component" value="Unassembled WGS sequence"/>
</dbReference>
<protein>
    <submittedName>
        <fullName evidence="1">Uncharacterized protein</fullName>
    </submittedName>
</protein>
<sequence length="1004" mass="113631">MDPFSVATGSAGLISLGLTVSGGLIQYCKDYQSRDADLAQLSQHAQELKTFLTLIENRTTGPQSPNGDIYTPLKECQDASEACLQDVRRLNDKYTTRRNRNIIQSLAYPFDRRKLQDKRTQLSEFNMRLLGYLQLVNLDLTRSIRTQMSSESAQVATAVTAVERQVQTSITNAERTISSTRREDINRLEVSFQQGLQKTETNVTASVTADLRLLSNNFGKGQEQQTSIIMHRLDQVVQMLQSHNVAKTAEITADNQLVVDTSNMNSIRRVENVARGPSLEATVRSNLCGCLSSRHRNSNIQHRKACPYSFSNRERRTFTFQLNAFCRRIIVTWKIDYSALAWAYDFRIQPNLTFRATVQKNAPAFRAIPQAGWAAKRRSTLQDIEETFQNYLLELPQLFTSGQGSPKDVDISGNNLIHLVIQCYTDFLFALDVELDEKAASLLVQLIAALVHMGVPINDISDDRVTPLDSYLRSPRWVDSAIIGTYVANSLIDMGATTVGSEIRAPSVLRSILTLGIAELYEPLACTDLFHEILLRSRPGVIRLLNNSLSSLQDRTQNGQTPLHLAVNWPEGLSIIIESAGESIRDILSLEDNFGFSAFQYAVFLCNPDPIRLLIDAGAQFQRDIFSSCPFRTSTSQGKACVDVIVAHLALQRRKLLDLAFRNLPPEAIDKFGLEENLLDYDAFAVAKALKQHQVPMDTVQNTFWPGSLYHLRGIDPYITQKFFDAGFQQTNAKLNGYTPLMNPTHLWRDAGDMLKLVFWFEDHGLDLHEPIPIPKNHAFTFNAERTLPIYALINFISHILGQKTIARNSRGMVRTEYVHRVSKLLRDPFTDPCICYCTTNGCTSASKYVRGFSQDRFAVSLEKRINKGIGLAEKAMADCKSHTVALSLIRVMTFNMLGMRHTCCDFRRNWMSELTLGHDLLHLMESAEVNEIREEDHYLAKLLDALMKEFEAKFLNLTTSMPLRKFMKKYWWPRMNEVEKGRDELSASDLHAIREIGVVLDEH</sequence>
<comment type="caution">
    <text evidence="1">The sequence shown here is derived from an EMBL/GenBank/DDBJ whole genome shotgun (WGS) entry which is preliminary data.</text>
</comment>
<reference evidence="1 2" key="1">
    <citation type="journal article" date="2022" name="New Phytol.">
        <title>Ecological generalism drives hyperdiversity of secondary metabolite gene clusters in xylarialean endophytes.</title>
        <authorList>
            <person name="Franco M.E.E."/>
            <person name="Wisecaver J.H."/>
            <person name="Arnold A.E."/>
            <person name="Ju Y.M."/>
            <person name="Slot J.C."/>
            <person name="Ahrendt S."/>
            <person name="Moore L.P."/>
            <person name="Eastman K.E."/>
            <person name="Scott K."/>
            <person name="Konkel Z."/>
            <person name="Mondo S.J."/>
            <person name="Kuo A."/>
            <person name="Hayes R.D."/>
            <person name="Haridas S."/>
            <person name="Andreopoulos B."/>
            <person name="Riley R."/>
            <person name="LaButti K."/>
            <person name="Pangilinan J."/>
            <person name="Lipzen A."/>
            <person name="Amirebrahimi M."/>
            <person name="Yan J."/>
            <person name="Adam C."/>
            <person name="Keymanesh K."/>
            <person name="Ng V."/>
            <person name="Louie K."/>
            <person name="Northen T."/>
            <person name="Drula E."/>
            <person name="Henrissat B."/>
            <person name="Hsieh H.M."/>
            <person name="Youens-Clark K."/>
            <person name="Lutzoni F."/>
            <person name="Miadlikowska J."/>
            <person name="Eastwood D.C."/>
            <person name="Hamelin R.C."/>
            <person name="Grigoriev I.V."/>
            <person name="U'Ren J.M."/>
        </authorList>
    </citation>
    <scope>NUCLEOTIDE SEQUENCE [LARGE SCALE GENOMIC DNA]</scope>
    <source>
        <strain evidence="1 2">ER1909</strain>
    </source>
</reference>
<dbReference type="EMBL" id="MU394311">
    <property type="protein sequence ID" value="KAI6087004.1"/>
    <property type="molecule type" value="Genomic_DNA"/>
</dbReference>
<organism evidence="1 2">
    <name type="scientific">Hypoxylon rubiginosum</name>
    <dbReference type="NCBI Taxonomy" id="110542"/>
    <lineage>
        <taxon>Eukaryota</taxon>
        <taxon>Fungi</taxon>
        <taxon>Dikarya</taxon>
        <taxon>Ascomycota</taxon>
        <taxon>Pezizomycotina</taxon>
        <taxon>Sordariomycetes</taxon>
        <taxon>Xylariomycetidae</taxon>
        <taxon>Xylariales</taxon>
        <taxon>Hypoxylaceae</taxon>
        <taxon>Hypoxylon</taxon>
    </lineage>
</organism>
<evidence type="ECO:0000313" key="1">
    <source>
        <dbReference type="EMBL" id="KAI6087004.1"/>
    </source>
</evidence>
<gene>
    <name evidence="1" type="ORF">F4821DRAFT_237386</name>
</gene>
<accession>A0ACC0D2Q2</accession>